<protein>
    <submittedName>
        <fullName evidence="1 3">Uncharacterized protein</fullName>
    </submittedName>
</protein>
<evidence type="ECO:0000313" key="4">
    <source>
        <dbReference type="WormBase" id="SRAE_2000412500"/>
    </source>
</evidence>
<sequence length="93" mass="11005">MPISKSVYANSKDNHFSIYDYKYRILQIIFPNKRINKRKRYQAICELFKFYLLATNVCYSNQGGKLNYSKKKARKLLQVKSNGLVQSEHSSYL</sequence>
<dbReference type="EMBL" id="LN609529">
    <property type="protein sequence ID" value="CEF69476.1"/>
    <property type="molecule type" value="Genomic_DNA"/>
</dbReference>
<evidence type="ECO:0000313" key="1">
    <source>
        <dbReference type="EMBL" id="CEF69476.1"/>
    </source>
</evidence>
<dbReference type="RefSeq" id="XP_024508676.1">
    <property type="nucleotide sequence ID" value="XM_024642957.1"/>
</dbReference>
<reference evidence="3" key="2">
    <citation type="submission" date="2020-12" db="UniProtKB">
        <authorList>
            <consortium name="WormBaseParasite"/>
        </authorList>
    </citation>
    <scope>IDENTIFICATION</scope>
</reference>
<evidence type="ECO:0000313" key="2">
    <source>
        <dbReference type="Proteomes" id="UP000035682"/>
    </source>
</evidence>
<dbReference type="AlphaFoldDB" id="A0A090LI35"/>
<dbReference type="Proteomes" id="UP000035682">
    <property type="component" value="Unplaced"/>
</dbReference>
<organism evidence="1">
    <name type="scientific">Strongyloides ratti</name>
    <name type="common">Parasitic roundworm</name>
    <dbReference type="NCBI Taxonomy" id="34506"/>
    <lineage>
        <taxon>Eukaryota</taxon>
        <taxon>Metazoa</taxon>
        <taxon>Ecdysozoa</taxon>
        <taxon>Nematoda</taxon>
        <taxon>Chromadorea</taxon>
        <taxon>Rhabditida</taxon>
        <taxon>Tylenchina</taxon>
        <taxon>Panagrolaimomorpha</taxon>
        <taxon>Strongyloidoidea</taxon>
        <taxon>Strongyloididae</taxon>
        <taxon>Strongyloides</taxon>
    </lineage>
</organism>
<reference evidence="1 2" key="1">
    <citation type="submission" date="2014-09" db="EMBL/GenBank/DDBJ databases">
        <authorList>
            <person name="Martin A.A."/>
        </authorList>
    </citation>
    <scope>NUCLEOTIDE SEQUENCE</scope>
    <source>
        <strain evidence="2">ED321</strain>
        <strain evidence="1">ED321 Heterogonic</strain>
    </source>
</reference>
<dbReference type="WBParaSite" id="SRAE_2000412500.1">
    <property type="protein sequence ID" value="SRAE_2000412500.1"/>
    <property type="gene ID" value="WBGene00264353"/>
</dbReference>
<accession>A0A090LI35</accession>
<keyword evidence="2" id="KW-1185">Reference proteome</keyword>
<gene>
    <name evidence="1 3 4" type="ORF">SRAE_2000412500</name>
</gene>
<dbReference type="CTD" id="36381846"/>
<name>A0A090LI35_STRRB</name>
<dbReference type="GeneID" id="36381846"/>
<proteinExistence type="predicted"/>
<dbReference type="WormBase" id="SRAE_2000412500">
    <property type="protein sequence ID" value="SRP01394"/>
    <property type="gene ID" value="WBGene00264353"/>
</dbReference>
<evidence type="ECO:0000313" key="3">
    <source>
        <dbReference type="WBParaSite" id="SRAE_2000412500.1"/>
    </source>
</evidence>